<feature type="region of interest" description="Disordered" evidence="2">
    <location>
        <begin position="361"/>
        <end position="451"/>
    </location>
</feature>
<proteinExistence type="inferred from homology"/>
<feature type="domain" description="Cell envelope-related transcriptional attenuator" evidence="4">
    <location>
        <begin position="115"/>
        <end position="271"/>
    </location>
</feature>
<keyword evidence="3" id="KW-1133">Transmembrane helix</keyword>
<dbReference type="InterPro" id="IPR050922">
    <property type="entry name" value="LytR/CpsA/Psr_CW_biosynth"/>
</dbReference>
<dbReference type="PANTHER" id="PTHR33392:SF6">
    <property type="entry name" value="POLYISOPRENYL-TEICHOIC ACID--PEPTIDOGLYCAN TEICHOIC ACID TRANSFERASE TAGU"/>
    <property type="match status" value="1"/>
</dbReference>
<feature type="transmembrane region" description="Helical" evidence="3">
    <location>
        <begin position="32"/>
        <end position="56"/>
    </location>
</feature>
<evidence type="ECO:0000256" key="2">
    <source>
        <dbReference type="SAM" id="MobiDB-lite"/>
    </source>
</evidence>
<reference evidence="5 6" key="1">
    <citation type="submission" date="2016-02" db="EMBL/GenBank/DDBJ databases">
        <authorList>
            <person name="Wen L."/>
            <person name="He K."/>
            <person name="Yang H."/>
        </authorList>
    </citation>
    <scope>NUCLEOTIDE SEQUENCE [LARGE SCALE GENOMIC DNA]</scope>
    <source>
        <strain evidence="5 6">CD11_3</strain>
    </source>
</reference>
<evidence type="ECO:0000313" key="6">
    <source>
        <dbReference type="Proteomes" id="UP000076998"/>
    </source>
</evidence>
<feature type="region of interest" description="Disordered" evidence="2">
    <location>
        <begin position="1"/>
        <end position="20"/>
    </location>
</feature>
<dbReference type="Pfam" id="PF03816">
    <property type="entry name" value="LytR_cpsA_psr"/>
    <property type="match status" value="1"/>
</dbReference>
<dbReference type="Gene3D" id="3.40.630.190">
    <property type="entry name" value="LCP protein"/>
    <property type="match status" value="1"/>
</dbReference>
<dbReference type="NCBIfam" id="TIGR00350">
    <property type="entry name" value="lytR_cpsA_psr"/>
    <property type="match status" value="1"/>
</dbReference>
<protein>
    <submittedName>
        <fullName evidence="5">Transcriptional regulator</fullName>
    </submittedName>
</protein>
<evidence type="ECO:0000256" key="3">
    <source>
        <dbReference type="SAM" id="Phobius"/>
    </source>
</evidence>
<dbReference type="PANTHER" id="PTHR33392">
    <property type="entry name" value="POLYISOPRENYL-TEICHOIC ACID--PEPTIDOGLYCAN TEICHOIC ACID TRANSFERASE TAGU"/>
    <property type="match status" value="1"/>
</dbReference>
<dbReference type="InterPro" id="IPR004474">
    <property type="entry name" value="LytR_CpsA_psr"/>
</dbReference>
<keyword evidence="3" id="KW-0812">Transmembrane</keyword>
<name>A0A177K6I8_9MICO</name>
<feature type="compositionally biased region" description="Polar residues" evidence="2">
    <location>
        <begin position="386"/>
        <end position="407"/>
    </location>
</feature>
<accession>A0A177K6I8</accession>
<gene>
    <name evidence="5" type="ORF">AYL44_13440</name>
</gene>
<evidence type="ECO:0000259" key="4">
    <source>
        <dbReference type="Pfam" id="PF03816"/>
    </source>
</evidence>
<dbReference type="AlphaFoldDB" id="A0A177K6I8"/>
<organism evidence="5 6">
    <name type="scientific">Microbacterium oleivorans</name>
    <dbReference type="NCBI Taxonomy" id="273677"/>
    <lineage>
        <taxon>Bacteria</taxon>
        <taxon>Bacillati</taxon>
        <taxon>Actinomycetota</taxon>
        <taxon>Actinomycetes</taxon>
        <taxon>Micrococcales</taxon>
        <taxon>Microbacteriaceae</taxon>
        <taxon>Microbacterium</taxon>
    </lineage>
</organism>
<sequence length="451" mass="46992">MSARHDAKATKFRRQPVARHGALTSPHPLRQVFTILAAVLAVALVSTVAIGGFYVWDAARSLDENGVAIGDDAALPPHIGEIEGGVNMLVVGTDSCEGQDLKLFPRCAHDDGGERNDVTMLVHISDAPRRVTVVSFPRDMIVPIPSCTSPDGTTSSAMSAQMINTSYSYGGLGCSVATVEELTGIDIQFAAAIRWTGVINMSDAIGGVDVCLSDDIKDRHTGLDLKKGNQTLVGAEALQFLRIRHGIGDGSDLGRISNQQQFMSSLVRKLQSGEVLSNYPALLNLANTALRQVNEKQLVLSESLTNPQRMVQIAMAVADVPYKDIVFVQYPTVYAPGGARVLPVTSAADVLFTALSENKPIRVTGSASGGNGVEVVGEADDPNATPDPTGSATPDPTGSATPDPTGSATPDPSGTPGATATPPAGEEGAVDLPGEITGQSANEVTCTVAQR</sequence>
<dbReference type="RefSeq" id="WP_064003781.1">
    <property type="nucleotide sequence ID" value="NZ_LSTV01000005.1"/>
</dbReference>
<dbReference type="OrthoDB" id="9782542at2"/>
<evidence type="ECO:0000313" key="5">
    <source>
        <dbReference type="EMBL" id="OAH49008.1"/>
    </source>
</evidence>
<dbReference type="EMBL" id="LSTV01000005">
    <property type="protein sequence ID" value="OAH49008.1"/>
    <property type="molecule type" value="Genomic_DNA"/>
</dbReference>
<feature type="compositionally biased region" description="Polar residues" evidence="2">
    <location>
        <begin position="437"/>
        <end position="451"/>
    </location>
</feature>
<keyword evidence="3" id="KW-0472">Membrane</keyword>
<evidence type="ECO:0000256" key="1">
    <source>
        <dbReference type="ARBA" id="ARBA00006068"/>
    </source>
</evidence>
<dbReference type="Proteomes" id="UP000076998">
    <property type="component" value="Unassembled WGS sequence"/>
</dbReference>
<feature type="compositionally biased region" description="Low complexity" evidence="2">
    <location>
        <begin position="408"/>
        <end position="427"/>
    </location>
</feature>
<comment type="similarity">
    <text evidence="1">Belongs to the LytR/CpsA/Psr (LCP) family.</text>
</comment>
<comment type="caution">
    <text evidence="5">The sequence shown here is derived from an EMBL/GenBank/DDBJ whole genome shotgun (WGS) entry which is preliminary data.</text>
</comment>